<gene>
    <name evidence="1" type="ORF">CTA1_7166</name>
</gene>
<evidence type="ECO:0000313" key="1">
    <source>
        <dbReference type="EMBL" id="TKW48941.1"/>
    </source>
</evidence>
<comment type="caution">
    <text evidence="1">The sequence shown here is derived from an EMBL/GenBank/DDBJ whole genome shotgun (WGS) entry which is preliminary data.</text>
</comment>
<sequence>MIQLTIGRGLVLDNVVGLDADLLVVDGVGPEVVALALGLGLDGGAAVLDVVLQVGKELVGEGAGLLGAGDELADDAGGHLGRGVEDPVEDLAVAEAALGVGVLDGGALGQGLAEAQAGGLVAADADVGVSAGEVDGADLDLGGLRGRPQLGLGQAHDGGAEEELLAVLGGAVVGAGVAVADLLARVARGVEEAVDGVADGADDLLDGVGAGGGQQGDDLVRDGLVAPRAALGVEQGAVGADAGVEGGLGQHAAEPAGLAKDPAEDERLVLVVAGAGHEHVAVQGDDPVLHEGDEQVGGGVLVRGQGEVVELADVGHGRQLVELEVGDGEEHVEARGRVGGRVQVEDGDGEGRVRVGVRGEQVLPDAGGGREGRGPDRVDDDGAVGLADPDVEVGVLVVRDPLVGLGGRGASGQDGDASRELGALGLAGLGRVLLVVLVLGRGVLGVILGGLNLGGCRSGIRSGSNGRLPLLGYGRCCCCRRSLLLGDGGDGGLLVVEEALFPAGHGGHGSWCLGIAVVGLDQGRDAAGRVGALHEVSVLDGPKGGSGRRGRGIFVGGLGRRGSARFRWGFVRIGFFLGENAGFDNYCSFKDDLGRLRFQANDLRQYCKDMGSGRGGGVSRL</sequence>
<proteinExistence type="predicted"/>
<evidence type="ECO:0000313" key="2">
    <source>
        <dbReference type="Proteomes" id="UP000310108"/>
    </source>
</evidence>
<dbReference type="EMBL" id="PJEX01000663">
    <property type="protein sequence ID" value="TKW48941.1"/>
    <property type="molecule type" value="Genomic_DNA"/>
</dbReference>
<dbReference type="Proteomes" id="UP000310108">
    <property type="component" value="Unassembled WGS sequence"/>
</dbReference>
<dbReference type="AlphaFoldDB" id="A0A4U6X0Q5"/>
<reference evidence="1 2" key="1">
    <citation type="journal article" date="2019" name="PLoS ONE">
        <title>Comparative genome analysis indicates high evolutionary potential of pathogenicity genes in Colletotrichum tanaceti.</title>
        <authorList>
            <person name="Lelwala R.V."/>
            <person name="Korhonen P.K."/>
            <person name="Young N.D."/>
            <person name="Scott J.B."/>
            <person name="Ades P.A."/>
            <person name="Gasser R.B."/>
            <person name="Taylor P.W.J."/>
        </authorList>
    </citation>
    <scope>NUCLEOTIDE SEQUENCE [LARGE SCALE GENOMIC DNA]</scope>
    <source>
        <strain evidence="1">BRIP57314</strain>
    </source>
</reference>
<name>A0A4U6X0Q5_9PEZI</name>
<protein>
    <submittedName>
        <fullName evidence="1">Uncharacterized protein</fullName>
    </submittedName>
</protein>
<accession>A0A4U6X0Q5</accession>
<organism evidence="1 2">
    <name type="scientific">Colletotrichum tanaceti</name>
    <dbReference type="NCBI Taxonomy" id="1306861"/>
    <lineage>
        <taxon>Eukaryota</taxon>
        <taxon>Fungi</taxon>
        <taxon>Dikarya</taxon>
        <taxon>Ascomycota</taxon>
        <taxon>Pezizomycotina</taxon>
        <taxon>Sordariomycetes</taxon>
        <taxon>Hypocreomycetidae</taxon>
        <taxon>Glomerellales</taxon>
        <taxon>Glomerellaceae</taxon>
        <taxon>Colletotrichum</taxon>
        <taxon>Colletotrichum destructivum species complex</taxon>
    </lineage>
</organism>
<keyword evidence="2" id="KW-1185">Reference proteome</keyword>